<feature type="transmembrane region" description="Helical" evidence="1">
    <location>
        <begin position="21"/>
        <end position="47"/>
    </location>
</feature>
<dbReference type="InterPro" id="IPR001902">
    <property type="entry name" value="SLC26A/SulP_fam"/>
</dbReference>
<name>A0A0B1TT88_OESDE</name>
<proteinExistence type="predicted"/>
<dbReference type="EMBL" id="KN549249">
    <property type="protein sequence ID" value="KHJ99052.1"/>
    <property type="molecule type" value="Genomic_DNA"/>
</dbReference>
<dbReference type="GO" id="GO:0016020">
    <property type="term" value="C:membrane"/>
    <property type="evidence" value="ECO:0007669"/>
    <property type="project" value="InterPro"/>
</dbReference>
<accession>A0A0B1TT88</accession>
<keyword evidence="1" id="KW-1133">Transmembrane helix</keyword>
<keyword evidence="3" id="KW-1185">Reference proteome</keyword>
<dbReference type="GO" id="GO:0055085">
    <property type="term" value="P:transmembrane transport"/>
    <property type="evidence" value="ECO:0007669"/>
    <property type="project" value="InterPro"/>
</dbReference>
<reference evidence="2 3" key="1">
    <citation type="submission" date="2014-03" db="EMBL/GenBank/DDBJ databases">
        <title>Draft genome of the hookworm Oesophagostomum dentatum.</title>
        <authorList>
            <person name="Mitreva M."/>
        </authorList>
    </citation>
    <scope>NUCLEOTIDE SEQUENCE [LARGE SCALE GENOMIC DNA]</scope>
    <source>
        <strain evidence="2 3">OD-Hann</strain>
    </source>
</reference>
<dbReference type="PANTHER" id="PTHR11814">
    <property type="entry name" value="SULFATE TRANSPORTER"/>
    <property type="match status" value="1"/>
</dbReference>
<sequence>MFTKFQQLPKIWAISKIDCMIWLVAFMATACIDVMDGLTIAITFALLTTVLRLQW</sequence>
<protein>
    <recommendedName>
        <fullName evidence="4">SLC26A/SulP transporter domain-containing protein</fullName>
    </recommendedName>
</protein>
<keyword evidence="1" id="KW-0472">Membrane</keyword>
<dbReference type="AlphaFoldDB" id="A0A0B1TT88"/>
<dbReference type="Proteomes" id="UP000053660">
    <property type="component" value="Unassembled WGS sequence"/>
</dbReference>
<dbReference type="PROSITE" id="PS51257">
    <property type="entry name" value="PROKAR_LIPOPROTEIN"/>
    <property type="match status" value="1"/>
</dbReference>
<dbReference type="OrthoDB" id="288203at2759"/>
<organism evidence="2 3">
    <name type="scientific">Oesophagostomum dentatum</name>
    <name type="common">Nodular worm</name>
    <dbReference type="NCBI Taxonomy" id="61180"/>
    <lineage>
        <taxon>Eukaryota</taxon>
        <taxon>Metazoa</taxon>
        <taxon>Ecdysozoa</taxon>
        <taxon>Nematoda</taxon>
        <taxon>Chromadorea</taxon>
        <taxon>Rhabditida</taxon>
        <taxon>Rhabditina</taxon>
        <taxon>Rhabditomorpha</taxon>
        <taxon>Strongyloidea</taxon>
        <taxon>Strongylidae</taxon>
        <taxon>Oesophagostomum</taxon>
    </lineage>
</organism>
<evidence type="ECO:0008006" key="4">
    <source>
        <dbReference type="Google" id="ProtNLM"/>
    </source>
</evidence>
<gene>
    <name evidence="2" type="ORF">OESDEN_00965</name>
</gene>
<evidence type="ECO:0000256" key="1">
    <source>
        <dbReference type="SAM" id="Phobius"/>
    </source>
</evidence>
<keyword evidence="1" id="KW-0812">Transmembrane</keyword>
<evidence type="ECO:0000313" key="2">
    <source>
        <dbReference type="EMBL" id="KHJ99052.1"/>
    </source>
</evidence>
<evidence type="ECO:0000313" key="3">
    <source>
        <dbReference type="Proteomes" id="UP000053660"/>
    </source>
</evidence>